<keyword evidence="1" id="KW-0678">Repressor</keyword>
<gene>
    <name evidence="7" type="primary">yobS</name>
    <name evidence="7" type="ORF">GCM10011389_36860</name>
</gene>
<dbReference type="EMBL" id="BMIN01000021">
    <property type="protein sequence ID" value="GGD25943.1"/>
    <property type="molecule type" value="Genomic_DNA"/>
</dbReference>
<dbReference type="Gene3D" id="1.10.357.10">
    <property type="entry name" value="Tetracycline Repressor, domain 2"/>
    <property type="match status" value="1"/>
</dbReference>
<evidence type="ECO:0000256" key="2">
    <source>
        <dbReference type="ARBA" id="ARBA00023015"/>
    </source>
</evidence>
<dbReference type="InterPro" id="IPR001647">
    <property type="entry name" value="HTH_TetR"/>
</dbReference>
<evidence type="ECO:0000256" key="1">
    <source>
        <dbReference type="ARBA" id="ARBA00022491"/>
    </source>
</evidence>
<keyword evidence="4" id="KW-0804">Transcription</keyword>
<evidence type="ECO:0000259" key="6">
    <source>
        <dbReference type="PROSITE" id="PS50977"/>
    </source>
</evidence>
<reference evidence="8" key="1">
    <citation type="journal article" date="2019" name="Int. J. Syst. Evol. Microbiol.">
        <title>The Global Catalogue of Microorganisms (GCM) 10K type strain sequencing project: providing services to taxonomists for standard genome sequencing and annotation.</title>
        <authorList>
            <consortium name="The Broad Institute Genomics Platform"/>
            <consortium name="The Broad Institute Genome Sequencing Center for Infectious Disease"/>
            <person name="Wu L."/>
            <person name="Ma J."/>
        </authorList>
    </citation>
    <scope>NUCLEOTIDE SEQUENCE [LARGE SCALE GENOMIC DNA]</scope>
    <source>
        <strain evidence="8">CGMCC 1.15353</strain>
    </source>
</reference>
<evidence type="ECO:0000256" key="4">
    <source>
        <dbReference type="ARBA" id="ARBA00023163"/>
    </source>
</evidence>
<dbReference type="SUPFAM" id="SSF46689">
    <property type="entry name" value="Homeodomain-like"/>
    <property type="match status" value="1"/>
</dbReference>
<dbReference type="Gene3D" id="1.10.10.60">
    <property type="entry name" value="Homeodomain-like"/>
    <property type="match status" value="1"/>
</dbReference>
<evidence type="ECO:0000313" key="7">
    <source>
        <dbReference type="EMBL" id="GGD25943.1"/>
    </source>
</evidence>
<dbReference type="SUPFAM" id="SSF48498">
    <property type="entry name" value="Tetracyclin repressor-like, C-terminal domain"/>
    <property type="match status" value="1"/>
</dbReference>
<evidence type="ECO:0000256" key="3">
    <source>
        <dbReference type="ARBA" id="ARBA00023125"/>
    </source>
</evidence>
<dbReference type="Proteomes" id="UP000642571">
    <property type="component" value="Unassembled WGS sequence"/>
</dbReference>
<evidence type="ECO:0000256" key="5">
    <source>
        <dbReference type="PROSITE-ProRule" id="PRU00335"/>
    </source>
</evidence>
<dbReference type="InterPro" id="IPR036271">
    <property type="entry name" value="Tet_transcr_reg_TetR-rel_C_sf"/>
</dbReference>
<protein>
    <submittedName>
        <fullName evidence="7">HTH-type transcriptional regulator YobS</fullName>
    </submittedName>
</protein>
<accession>A0ABQ1QFR4</accession>
<keyword evidence="8" id="KW-1185">Reference proteome</keyword>
<dbReference type="Pfam" id="PF00440">
    <property type="entry name" value="TetR_N"/>
    <property type="match status" value="1"/>
</dbReference>
<evidence type="ECO:0000313" key="8">
    <source>
        <dbReference type="Proteomes" id="UP000642571"/>
    </source>
</evidence>
<keyword evidence="3 5" id="KW-0238">DNA-binding</keyword>
<name>A0ABQ1QFR4_9BACI</name>
<feature type="domain" description="HTH tetR-type" evidence="6">
    <location>
        <begin position="6"/>
        <end position="66"/>
    </location>
</feature>
<organism evidence="7 8">
    <name type="scientific">Pontibacillus salipaludis</name>
    <dbReference type="NCBI Taxonomy" id="1697394"/>
    <lineage>
        <taxon>Bacteria</taxon>
        <taxon>Bacillati</taxon>
        <taxon>Bacillota</taxon>
        <taxon>Bacilli</taxon>
        <taxon>Bacillales</taxon>
        <taxon>Bacillaceae</taxon>
        <taxon>Pontibacillus</taxon>
    </lineage>
</organism>
<keyword evidence="2" id="KW-0805">Transcription regulation</keyword>
<comment type="caution">
    <text evidence="7">The sequence shown here is derived from an EMBL/GenBank/DDBJ whole genome shotgun (WGS) entry which is preliminary data.</text>
</comment>
<dbReference type="PROSITE" id="PS50977">
    <property type="entry name" value="HTH_TETR_2"/>
    <property type="match status" value="1"/>
</dbReference>
<feature type="DNA-binding region" description="H-T-H motif" evidence="5">
    <location>
        <begin position="29"/>
        <end position="48"/>
    </location>
</feature>
<dbReference type="InterPro" id="IPR009057">
    <property type="entry name" value="Homeodomain-like_sf"/>
</dbReference>
<dbReference type="PANTHER" id="PTHR43479">
    <property type="entry name" value="ACREF/ENVCD OPERON REPRESSOR-RELATED"/>
    <property type="match status" value="1"/>
</dbReference>
<dbReference type="Pfam" id="PF13305">
    <property type="entry name" value="TetR_C_33"/>
    <property type="match status" value="1"/>
</dbReference>
<dbReference type="InterPro" id="IPR050624">
    <property type="entry name" value="HTH-type_Tx_Regulator"/>
</dbReference>
<dbReference type="InterPro" id="IPR025996">
    <property type="entry name" value="MT1864/Rv1816-like_C"/>
</dbReference>
<dbReference type="PANTHER" id="PTHR43479:SF11">
    <property type="entry name" value="ACREF_ENVCD OPERON REPRESSOR-RELATED"/>
    <property type="match status" value="1"/>
</dbReference>
<proteinExistence type="predicted"/>
<sequence>MTPRPGLNQDMIVDRALQLAEEGGLSTVTMANLARSFSIKPPSLYNHFRNLHEIKQSMALKAQDMLYDHLKKSVNKEVEPVERIQEMAKHYVTFANRYPGIYEASLIAPDLNEGVYQNGEEPLVQLLQKYLEPFSLPDRETIHAIRGLRSLLHGLVDLHKKEGFKLGIEIEESRIYLVEAFLKGIEWNHK</sequence>
<dbReference type="RefSeq" id="WP_188655840.1">
    <property type="nucleotide sequence ID" value="NZ_BMIN01000021.1"/>
</dbReference>